<evidence type="ECO:0000313" key="2">
    <source>
        <dbReference type="EMBL" id="EDX14479.1"/>
    </source>
</evidence>
<keyword evidence="3" id="KW-1185">Reference proteome</keyword>
<feature type="chain" id="PRO_5002824522" evidence="1">
    <location>
        <begin position="20"/>
        <end position="70"/>
    </location>
</feature>
<evidence type="ECO:0000313" key="3">
    <source>
        <dbReference type="Proteomes" id="UP000000304"/>
    </source>
</evidence>
<proteinExistence type="predicted"/>
<dbReference type="HOGENOM" id="CLU_2833890_0_0_1"/>
<reference evidence="2 3" key="1">
    <citation type="journal article" date="2007" name="Nature">
        <title>Evolution of genes and genomes on the Drosophila phylogeny.</title>
        <authorList>
            <consortium name="Drosophila 12 Genomes Consortium"/>
            <person name="Clark A.G."/>
            <person name="Eisen M.B."/>
            <person name="Smith D.R."/>
            <person name="Bergman C.M."/>
            <person name="Oliver B."/>
            <person name="Markow T.A."/>
            <person name="Kaufman T.C."/>
            <person name="Kellis M."/>
            <person name="Gelbart W."/>
            <person name="Iyer V.N."/>
            <person name="Pollard D.A."/>
            <person name="Sackton T.B."/>
            <person name="Larracuente A.M."/>
            <person name="Singh N.D."/>
            <person name="Abad J.P."/>
            <person name="Abt D.N."/>
            <person name="Adryan B."/>
            <person name="Aguade M."/>
            <person name="Akashi H."/>
            <person name="Anderson W.W."/>
            <person name="Aquadro C.F."/>
            <person name="Ardell D.H."/>
            <person name="Arguello R."/>
            <person name="Artieri C.G."/>
            <person name="Barbash D.A."/>
            <person name="Barker D."/>
            <person name="Barsanti P."/>
            <person name="Batterham P."/>
            <person name="Batzoglou S."/>
            <person name="Begun D."/>
            <person name="Bhutkar A."/>
            <person name="Blanco E."/>
            <person name="Bosak S.A."/>
            <person name="Bradley R.K."/>
            <person name="Brand A.D."/>
            <person name="Brent M.R."/>
            <person name="Brooks A.N."/>
            <person name="Brown R.H."/>
            <person name="Butlin R.K."/>
            <person name="Caggese C."/>
            <person name="Calvi B.R."/>
            <person name="Bernardo de Carvalho A."/>
            <person name="Caspi A."/>
            <person name="Castrezana S."/>
            <person name="Celniker S.E."/>
            <person name="Chang J.L."/>
            <person name="Chapple C."/>
            <person name="Chatterji S."/>
            <person name="Chinwalla A."/>
            <person name="Civetta A."/>
            <person name="Clifton S.W."/>
            <person name="Comeron J.M."/>
            <person name="Costello J.C."/>
            <person name="Coyne J.A."/>
            <person name="Daub J."/>
            <person name="David R.G."/>
            <person name="Delcher A.L."/>
            <person name="Delehaunty K."/>
            <person name="Do C.B."/>
            <person name="Ebling H."/>
            <person name="Edwards K."/>
            <person name="Eickbush T."/>
            <person name="Evans J.D."/>
            <person name="Filipski A."/>
            <person name="Findeiss S."/>
            <person name="Freyhult E."/>
            <person name="Fulton L."/>
            <person name="Fulton R."/>
            <person name="Garcia A.C."/>
            <person name="Gardiner A."/>
            <person name="Garfield D.A."/>
            <person name="Garvin B.E."/>
            <person name="Gibson G."/>
            <person name="Gilbert D."/>
            <person name="Gnerre S."/>
            <person name="Godfrey J."/>
            <person name="Good R."/>
            <person name="Gotea V."/>
            <person name="Gravely B."/>
            <person name="Greenberg A.J."/>
            <person name="Griffiths-Jones S."/>
            <person name="Gross S."/>
            <person name="Guigo R."/>
            <person name="Gustafson E.A."/>
            <person name="Haerty W."/>
            <person name="Hahn M.W."/>
            <person name="Halligan D.L."/>
            <person name="Halpern A.L."/>
            <person name="Halter G.M."/>
            <person name="Han M.V."/>
            <person name="Heger A."/>
            <person name="Hillier L."/>
            <person name="Hinrichs A.S."/>
            <person name="Holmes I."/>
            <person name="Hoskins R.A."/>
            <person name="Hubisz M.J."/>
            <person name="Hultmark D."/>
            <person name="Huntley M.A."/>
            <person name="Jaffe D.B."/>
            <person name="Jagadeeshan S."/>
            <person name="Jeck W.R."/>
            <person name="Johnson J."/>
            <person name="Jones C.D."/>
            <person name="Jordan W.C."/>
            <person name="Karpen G.H."/>
            <person name="Kataoka E."/>
            <person name="Keightley P.D."/>
            <person name="Kheradpour P."/>
            <person name="Kirkness E.F."/>
            <person name="Koerich L.B."/>
            <person name="Kristiansen K."/>
            <person name="Kudrna D."/>
            <person name="Kulathinal R.J."/>
            <person name="Kumar S."/>
            <person name="Kwok R."/>
            <person name="Lander E."/>
            <person name="Langley C.H."/>
            <person name="Lapoint R."/>
            <person name="Lazzaro B.P."/>
            <person name="Lee S.J."/>
            <person name="Levesque L."/>
            <person name="Li R."/>
            <person name="Lin C.F."/>
            <person name="Lin M.F."/>
            <person name="Lindblad-Toh K."/>
            <person name="Llopart A."/>
            <person name="Long M."/>
            <person name="Low L."/>
            <person name="Lozovsky E."/>
            <person name="Lu J."/>
            <person name="Luo M."/>
            <person name="Machado C.A."/>
            <person name="Makalowski W."/>
            <person name="Marzo M."/>
            <person name="Matsuda M."/>
            <person name="Matzkin L."/>
            <person name="McAllister B."/>
            <person name="McBride C.S."/>
            <person name="McKernan B."/>
            <person name="McKernan K."/>
            <person name="Mendez-Lago M."/>
            <person name="Minx P."/>
            <person name="Mollenhauer M.U."/>
            <person name="Montooth K."/>
            <person name="Mount S.M."/>
            <person name="Mu X."/>
            <person name="Myers E."/>
            <person name="Negre B."/>
            <person name="Newfeld S."/>
            <person name="Nielsen R."/>
            <person name="Noor M.A."/>
            <person name="O'Grady P."/>
            <person name="Pachter L."/>
            <person name="Papaceit M."/>
            <person name="Parisi M.J."/>
            <person name="Parisi M."/>
            <person name="Parts L."/>
            <person name="Pedersen J.S."/>
            <person name="Pesole G."/>
            <person name="Phillippy A.M."/>
            <person name="Ponting C.P."/>
            <person name="Pop M."/>
            <person name="Porcelli D."/>
            <person name="Powell J.R."/>
            <person name="Prohaska S."/>
            <person name="Pruitt K."/>
            <person name="Puig M."/>
            <person name="Quesneville H."/>
            <person name="Ram K.R."/>
            <person name="Rand D."/>
            <person name="Rasmussen M.D."/>
            <person name="Reed L.K."/>
            <person name="Reenan R."/>
            <person name="Reily A."/>
            <person name="Remington K.A."/>
            <person name="Rieger T.T."/>
            <person name="Ritchie M.G."/>
            <person name="Robin C."/>
            <person name="Rogers Y.H."/>
            <person name="Rohde C."/>
            <person name="Rozas J."/>
            <person name="Rubenfield M.J."/>
            <person name="Ruiz A."/>
            <person name="Russo S."/>
            <person name="Salzberg S.L."/>
            <person name="Sanchez-Gracia A."/>
            <person name="Saranga D.J."/>
            <person name="Sato H."/>
            <person name="Schaeffer S.W."/>
            <person name="Schatz M.C."/>
            <person name="Schlenke T."/>
            <person name="Schwartz R."/>
            <person name="Segarra C."/>
            <person name="Singh R.S."/>
            <person name="Sirot L."/>
            <person name="Sirota M."/>
            <person name="Sisneros N.B."/>
            <person name="Smith C.D."/>
            <person name="Smith T.F."/>
            <person name="Spieth J."/>
            <person name="Stage D.E."/>
            <person name="Stark A."/>
            <person name="Stephan W."/>
            <person name="Strausberg R.L."/>
            <person name="Strempel S."/>
            <person name="Sturgill D."/>
            <person name="Sutton G."/>
            <person name="Sutton G.G."/>
            <person name="Tao W."/>
            <person name="Teichmann S."/>
            <person name="Tobari Y.N."/>
            <person name="Tomimura Y."/>
            <person name="Tsolas J.M."/>
            <person name="Valente V.L."/>
            <person name="Venter E."/>
            <person name="Venter J.C."/>
            <person name="Vicario S."/>
            <person name="Vieira F.G."/>
            <person name="Vilella A.J."/>
            <person name="Villasante A."/>
            <person name="Walenz B."/>
            <person name="Wang J."/>
            <person name="Wasserman M."/>
            <person name="Watts T."/>
            <person name="Wilson D."/>
            <person name="Wilson R.K."/>
            <person name="Wing R.A."/>
            <person name="Wolfner M.F."/>
            <person name="Wong A."/>
            <person name="Wong G.K."/>
            <person name="Wu C.I."/>
            <person name="Wu G."/>
            <person name="Yamamoto D."/>
            <person name="Yang H.P."/>
            <person name="Yang S.P."/>
            <person name="Yorke J.A."/>
            <person name="Yoshida K."/>
            <person name="Zdobnov E."/>
            <person name="Zhang P."/>
            <person name="Zhang Y."/>
            <person name="Zimin A.V."/>
            <person name="Baldwin J."/>
            <person name="Abdouelleil A."/>
            <person name="Abdulkadir J."/>
            <person name="Abebe A."/>
            <person name="Abera B."/>
            <person name="Abreu J."/>
            <person name="Acer S.C."/>
            <person name="Aftuck L."/>
            <person name="Alexander A."/>
            <person name="An P."/>
            <person name="Anderson E."/>
            <person name="Anderson S."/>
            <person name="Arachi H."/>
            <person name="Azer M."/>
            <person name="Bachantsang P."/>
            <person name="Barry A."/>
            <person name="Bayul T."/>
            <person name="Berlin A."/>
            <person name="Bessette D."/>
            <person name="Bloom T."/>
            <person name="Blye J."/>
            <person name="Boguslavskiy L."/>
            <person name="Bonnet C."/>
            <person name="Boukhgalter B."/>
            <person name="Bourzgui I."/>
            <person name="Brown A."/>
            <person name="Cahill P."/>
            <person name="Channer S."/>
            <person name="Cheshatsang Y."/>
            <person name="Chuda L."/>
            <person name="Citroen M."/>
            <person name="Collymore A."/>
            <person name="Cooke P."/>
            <person name="Costello M."/>
            <person name="D'Aco K."/>
            <person name="Daza R."/>
            <person name="De Haan G."/>
            <person name="DeGray S."/>
            <person name="DeMaso C."/>
            <person name="Dhargay N."/>
            <person name="Dooley K."/>
            <person name="Dooley E."/>
            <person name="Doricent M."/>
            <person name="Dorje P."/>
            <person name="Dorjee K."/>
            <person name="Dupes A."/>
            <person name="Elong R."/>
            <person name="Falk J."/>
            <person name="Farina A."/>
            <person name="Faro S."/>
            <person name="Ferguson D."/>
            <person name="Fisher S."/>
            <person name="Foley C.D."/>
            <person name="Franke A."/>
            <person name="Friedrich D."/>
            <person name="Gadbois L."/>
            <person name="Gearin G."/>
            <person name="Gearin C.R."/>
            <person name="Giannoukos G."/>
            <person name="Goode T."/>
            <person name="Graham J."/>
            <person name="Grandbois E."/>
            <person name="Grewal S."/>
            <person name="Gyaltsen K."/>
            <person name="Hafez N."/>
            <person name="Hagos B."/>
            <person name="Hall J."/>
            <person name="Henson C."/>
            <person name="Hollinger A."/>
            <person name="Honan T."/>
            <person name="Huard M.D."/>
            <person name="Hughes L."/>
            <person name="Hurhula B."/>
            <person name="Husby M.E."/>
            <person name="Kamat A."/>
            <person name="Kanga B."/>
            <person name="Kashin S."/>
            <person name="Khazanovich D."/>
            <person name="Kisner P."/>
            <person name="Lance K."/>
            <person name="Lara M."/>
            <person name="Lee W."/>
            <person name="Lennon N."/>
            <person name="Letendre F."/>
            <person name="LeVine R."/>
            <person name="Lipovsky A."/>
            <person name="Liu X."/>
            <person name="Liu J."/>
            <person name="Liu S."/>
            <person name="Lokyitsang T."/>
            <person name="Lokyitsang Y."/>
            <person name="Lubonja R."/>
            <person name="Lui A."/>
            <person name="MacDonald P."/>
            <person name="Magnisalis V."/>
            <person name="Maru K."/>
            <person name="Matthews C."/>
            <person name="McCusker W."/>
            <person name="McDonough S."/>
            <person name="Mehta T."/>
            <person name="Meldrim J."/>
            <person name="Meneus L."/>
            <person name="Mihai O."/>
            <person name="Mihalev A."/>
            <person name="Mihova T."/>
            <person name="Mittelman R."/>
            <person name="Mlenga V."/>
            <person name="Montmayeur A."/>
            <person name="Mulrain L."/>
            <person name="Navidi A."/>
            <person name="Naylor J."/>
            <person name="Negash T."/>
            <person name="Nguyen T."/>
            <person name="Nguyen N."/>
            <person name="Nicol R."/>
            <person name="Norbu C."/>
            <person name="Norbu N."/>
            <person name="Novod N."/>
            <person name="O'Neill B."/>
            <person name="Osman S."/>
            <person name="Markiewicz E."/>
            <person name="Oyono O.L."/>
            <person name="Patti C."/>
            <person name="Phunkhang P."/>
            <person name="Pierre F."/>
            <person name="Priest M."/>
            <person name="Raghuraman S."/>
            <person name="Rege F."/>
            <person name="Reyes R."/>
            <person name="Rise C."/>
            <person name="Rogov P."/>
            <person name="Ross K."/>
            <person name="Ryan E."/>
            <person name="Settipalli S."/>
            <person name="Shea T."/>
            <person name="Sherpa N."/>
            <person name="Shi L."/>
            <person name="Shih D."/>
            <person name="Sparrow T."/>
            <person name="Spaulding J."/>
            <person name="Stalker J."/>
            <person name="Stange-Thomann N."/>
            <person name="Stavropoulos S."/>
            <person name="Stone C."/>
            <person name="Strader C."/>
            <person name="Tesfaye S."/>
            <person name="Thomson T."/>
            <person name="Thoulutsang Y."/>
            <person name="Thoulutsang D."/>
            <person name="Topham K."/>
            <person name="Topping I."/>
            <person name="Tsamla T."/>
            <person name="Vassiliev H."/>
            <person name="Vo A."/>
            <person name="Wangchuk T."/>
            <person name="Wangdi T."/>
            <person name="Weiand M."/>
            <person name="Wilkinson J."/>
            <person name="Wilson A."/>
            <person name="Yadav S."/>
            <person name="Young G."/>
            <person name="Yu Q."/>
            <person name="Zembek L."/>
            <person name="Zhong D."/>
            <person name="Zimmer A."/>
            <person name="Zwirko Z."/>
            <person name="Jaffe D.B."/>
            <person name="Alvarez P."/>
            <person name="Brockman W."/>
            <person name="Butler J."/>
            <person name="Chin C."/>
            <person name="Gnerre S."/>
            <person name="Grabherr M."/>
            <person name="Kleber M."/>
            <person name="Mauceli E."/>
            <person name="MacCallum I."/>
        </authorList>
    </citation>
    <scope>NUCLEOTIDE SEQUENCE [LARGE SCALE GENOMIC DNA]</scope>
    <source>
        <strain evidence="3">white501</strain>
    </source>
</reference>
<dbReference type="OMA" id="ANPRQQY"/>
<name>B4QVF3_DROSI</name>
<dbReference type="STRING" id="7240.B4QVF3"/>
<sequence>MKFLALFVTLLVVLALVSGQKSQNTNHNVIVIGKKPGAAPAAAAAAAPAAPPAAAPAAPEAGVADAPAER</sequence>
<dbReference type="Bgee" id="FBgn0270148">
    <property type="expression patterns" value="Expressed in male reproductive system and 2 other cell types or tissues"/>
</dbReference>
<protein>
    <submittedName>
        <fullName evidence="2">GD18163</fullName>
    </submittedName>
</protein>
<accession>B4QVF3</accession>
<evidence type="ECO:0000256" key="1">
    <source>
        <dbReference type="SAM" id="SignalP"/>
    </source>
</evidence>
<feature type="signal peptide" evidence="1">
    <location>
        <begin position="1"/>
        <end position="19"/>
    </location>
</feature>
<dbReference type="KEGG" id="dsi:Dsimw501_GD28858"/>
<keyword evidence="1" id="KW-0732">Signal</keyword>
<gene>
    <name evidence="2" type="primary">Dsim\GD18163</name>
    <name evidence="2" type="ORF">Dsim_GD18163</name>
</gene>
<dbReference type="AlphaFoldDB" id="B4QVF3"/>
<organism evidence="2 3">
    <name type="scientific">Drosophila simulans</name>
    <name type="common">Fruit fly</name>
    <dbReference type="NCBI Taxonomy" id="7240"/>
    <lineage>
        <taxon>Eukaryota</taxon>
        <taxon>Metazoa</taxon>
        <taxon>Ecdysozoa</taxon>
        <taxon>Arthropoda</taxon>
        <taxon>Hexapoda</taxon>
        <taxon>Insecta</taxon>
        <taxon>Pterygota</taxon>
        <taxon>Neoptera</taxon>
        <taxon>Endopterygota</taxon>
        <taxon>Diptera</taxon>
        <taxon>Brachycera</taxon>
        <taxon>Muscomorpha</taxon>
        <taxon>Ephydroidea</taxon>
        <taxon>Drosophilidae</taxon>
        <taxon>Drosophila</taxon>
        <taxon>Sophophora</taxon>
    </lineage>
</organism>
<dbReference type="EMBL" id="CM000364">
    <property type="protein sequence ID" value="EDX14479.1"/>
    <property type="molecule type" value="Genomic_DNA"/>
</dbReference>
<dbReference type="Proteomes" id="UP000000304">
    <property type="component" value="Chromosome 3R"/>
</dbReference>